<accession>A0AAD8ESP5</accession>
<dbReference type="Proteomes" id="UP001233999">
    <property type="component" value="Unassembled WGS sequence"/>
</dbReference>
<comment type="caution">
    <text evidence="1">The sequence shown here is derived from an EMBL/GenBank/DDBJ whole genome shotgun (WGS) entry which is preliminary data.</text>
</comment>
<keyword evidence="2" id="KW-1185">Reference proteome</keyword>
<dbReference type="AlphaFoldDB" id="A0AAD8ESP5"/>
<reference evidence="1" key="1">
    <citation type="journal article" date="2023" name="IScience">
        <title>Live-bearing cockroach genome reveals convergent evolutionary mechanisms linked to viviparity in insects and beyond.</title>
        <authorList>
            <person name="Fouks B."/>
            <person name="Harrison M.C."/>
            <person name="Mikhailova A.A."/>
            <person name="Marchal E."/>
            <person name="English S."/>
            <person name="Carruthers M."/>
            <person name="Jennings E.C."/>
            <person name="Chiamaka E.L."/>
            <person name="Frigard R.A."/>
            <person name="Pippel M."/>
            <person name="Attardo G.M."/>
            <person name="Benoit J.B."/>
            <person name="Bornberg-Bauer E."/>
            <person name="Tobe S.S."/>
        </authorList>
    </citation>
    <scope>NUCLEOTIDE SEQUENCE</scope>
    <source>
        <strain evidence="1">Stay&amp;Tobe</strain>
    </source>
</reference>
<sequence>MLYNFRYSIAIKKNVTSTPSNTTIREISKNKTLPKDDLNYAYNIYQHAHSTTKIQESALSQMTIQNEDKRLALLDEIENKRAYLTSLIKCELEIKNLTEQTHLLNNQKQILTNSADKLADKLKNLDMLKNSVQPGLNVKGLKPGTDMNVLKDVLDKIKKDLYKVEPSKQELHTEIADVVMSIEKKSAKLSELQKKM</sequence>
<gene>
    <name evidence="1" type="ORF">L9F63_000993</name>
</gene>
<proteinExistence type="predicted"/>
<protein>
    <submittedName>
        <fullName evidence="1">Uncharacterized protein</fullName>
    </submittedName>
</protein>
<dbReference type="EMBL" id="JASPKZ010000043">
    <property type="protein sequence ID" value="KAJ9600881.1"/>
    <property type="molecule type" value="Genomic_DNA"/>
</dbReference>
<evidence type="ECO:0000313" key="1">
    <source>
        <dbReference type="EMBL" id="KAJ9600881.1"/>
    </source>
</evidence>
<reference evidence="1" key="2">
    <citation type="submission" date="2023-05" db="EMBL/GenBank/DDBJ databases">
        <authorList>
            <person name="Fouks B."/>
        </authorList>
    </citation>
    <scope>NUCLEOTIDE SEQUENCE</scope>
    <source>
        <strain evidence="1">Stay&amp;Tobe</strain>
        <tissue evidence="1">Testes</tissue>
    </source>
</reference>
<name>A0AAD8ESP5_DIPPU</name>
<evidence type="ECO:0000313" key="2">
    <source>
        <dbReference type="Proteomes" id="UP001233999"/>
    </source>
</evidence>
<organism evidence="1 2">
    <name type="scientific">Diploptera punctata</name>
    <name type="common">Pacific beetle cockroach</name>
    <dbReference type="NCBI Taxonomy" id="6984"/>
    <lineage>
        <taxon>Eukaryota</taxon>
        <taxon>Metazoa</taxon>
        <taxon>Ecdysozoa</taxon>
        <taxon>Arthropoda</taxon>
        <taxon>Hexapoda</taxon>
        <taxon>Insecta</taxon>
        <taxon>Pterygota</taxon>
        <taxon>Neoptera</taxon>
        <taxon>Polyneoptera</taxon>
        <taxon>Dictyoptera</taxon>
        <taxon>Blattodea</taxon>
        <taxon>Blaberoidea</taxon>
        <taxon>Blaberidae</taxon>
        <taxon>Diplopterinae</taxon>
        <taxon>Diploptera</taxon>
    </lineage>
</organism>